<reference evidence="3 4" key="1">
    <citation type="submission" date="2020-07" db="EMBL/GenBank/DDBJ databases">
        <title>Complete genome sequence analysis of Acidithiobacillus ferrivorans XJFY6S-08 reveals extreme environmental adaptation to alpine acid mine drainage.</title>
        <authorList>
            <person name="Yan L."/>
            <person name="Ni Y."/>
        </authorList>
    </citation>
    <scope>NUCLEOTIDE SEQUENCE [LARGE SCALE GENOMIC DNA]</scope>
    <source>
        <strain evidence="3 4">XJFY6S-08</strain>
    </source>
</reference>
<evidence type="ECO:0000313" key="4">
    <source>
        <dbReference type="Proteomes" id="UP000595420"/>
    </source>
</evidence>
<dbReference type="GO" id="GO:0003723">
    <property type="term" value="F:RNA binding"/>
    <property type="evidence" value="ECO:0007669"/>
    <property type="project" value="UniProtKB-UniRule"/>
</dbReference>
<dbReference type="AlphaFoldDB" id="A0A1E7XTN0"/>
<dbReference type="NCBIfam" id="TIGR00253">
    <property type="entry name" value="RNA_bind_YhbY"/>
    <property type="match status" value="1"/>
</dbReference>
<dbReference type="InterPro" id="IPR017924">
    <property type="entry name" value="RNA-binding_YhbY"/>
</dbReference>
<evidence type="ECO:0000256" key="1">
    <source>
        <dbReference type="ARBA" id="ARBA00022884"/>
    </source>
</evidence>
<dbReference type="InterPro" id="IPR051925">
    <property type="entry name" value="RNA-binding_domain"/>
</dbReference>
<dbReference type="SMART" id="SM01103">
    <property type="entry name" value="CRS1_YhbY"/>
    <property type="match status" value="1"/>
</dbReference>
<dbReference type="RefSeq" id="WP_014028046.1">
    <property type="nucleotide sequence ID" value="NZ_CP059488.1"/>
</dbReference>
<sequence length="94" mass="10283">MLDAKQRQNLRGQAHALKPVVMIGAHGVTDGVLAELEGAIHAHELIKIRLPQVSHDERDDMIQTLSGASHADVVGRIGRVLILYRPRPTAAPKR</sequence>
<keyword evidence="1 2" id="KW-0694">RNA-binding</keyword>
<dbReference type="InterPro" id="IPR001890">
    <property type="entry name" value="RNA-binding_CRM"/>
</dbReference>
<dbReference type="Gene3D" id="3.30.110.60">
    <property type="entry name" value="YhbY-like"/>
    <property type="match status" value="1"/>
</dbReference>
<evidence type="ECO:0000313" key="3">
    <source>
        <dbReference type="EMBL" id="QQD72324.1"/>
    </source>
</evidence>
<dbReference type="InterPro" id="IPR035920">
    <property type="entry name" value="YhbY-like_sf"/>
</dbReference>
<protein>
    <submittedName>
        <fullName evidence="3">Ribosome assembly RNA-binding protein YhbY</fullName>
    </submittedName>
</protein>
<dbReference type="PROSITE" id="PS51295">
    <property type="entry name" value="CRM"/>
    <property type="match status" value="1"/>
</dbReference>
<dbReference type="Proteomes" id="UP000595420">
    <property type="component" value="Chromosome"/>
</dbReference>
<dbReference type="OrthoDB" id="9797519at2"/>
<dbReference type="PANTHER" id="PTHR40065">
    <property type="entry name" value="RNA-BINDING PROTEIN YHBY"/>
    <property type="match status" value="1"/>
</dbReference>
<accession>A0A1E7XTN0</accession>
<dbReference type="PANTHER" id="PTHR40065:SF3">
    <property type="entry name" value="RNA-BINDING PROTEIN YHBY"/>
    <property type="match status" value="1"/>
</dbReference>
<dbReference type="EMBL" id="CP059488">
    <property type="protein sequence ID" value="QQD72324.1"/>
    <property type="molecule type" value="Genomic_DNA"/>
</dbReference>
<evidence type="ECO:0000256" key="2">
    <source>
        <dbReference type="PROSITE-ProRule" id="PRU00626"/>
    </source>
</evidence>
<organism evidence="3 4">
    <name type="scientific">Acidithiobacillus ferrivorans</name>
    <dbReference type="NCBI Taxonomy" id="160808"/>
    <lineage>
        <taxon>Bacteria</taxon>
        <taxon>Pseudomonadati</taxon>
        <taxon>Pseudomonadota</taxon>
        <taxon>Acidithiobacillia</taxon>
        <taxon>Acidithiobacillales</taxon>
        <taxon>Acidithiobacillaceae</taxon>
        <taxon>Acidithiobacillus</taxon>
    </lineage>
</organism>
<dbReference type="Pfam" id="PF01985">
    <property type="entry name" value="CRS1_YhbY"/>
    <property type="match status" value="1"/>
</dbReference>
<dbReference type="SUPFAM" id="SSF75471">
    <property type="entry name" value="YhbY-like"/>
    <property type="match status" value="1"/>
</dbReference>
<name>A0A1E7XTN0_9PROT</name>
<proteinExistence type="predicted"/>
<gene>
    <name evidence="3" type="primary">yhbY</name>
    <name evidence="3" type="ORF">H2515_13110</name>
</gene>